<dbReference type="Pfam" id="PF07224">
    <property type="entry name" value="Chlorophyllase"/>
    <property type="match status" value="1"/>
</dbReference>
<sequence length="143" mass="14824">KLAALVGATDPRVTALCLLDPVDNTVYAPLAPGFPSALAALRTLPPERSPPLALVGGGLGGDCAPRQANYRRFFSACTGAAWEVGIQEAGHFQFLDSPNGLQRALCPTGSAGDAAVRAVGQAVMVAWGEAFVRHRGVDVFQLP</sequence>
<comment type="caution">
    <text evidence="1">The sequence shown here is derived from an EMBL/GenBank/DDBJ whole genome shotgun (WGS) entry which is preliminary data.</text>
</comment>
<dbReference type="Proteomes" id="UP001054857">
    <property type="component" value="Unassembled WGS sequence"/>
</dbReference>
<dbReference type="InterPro" id="IPR017395">
    <property type="entry name" value="Chlorophyllase-like"/>
</dbReference>
<protein>
    <submittedName>
        <fullName evidence="1">Uncharacterized protein</fullName>
    </submittedName>
</protein>
<dbReference type="AlphaFoldDB" id="A0AAD3E4A1"/>
<dbReference type="PANTHER" id="PTHR33428:SF14">
    <property type="entry name" value="CARBOXYLESTERASE TYPE B DOMAIN-CONTAINING PROTEIN"/>
    <property type="match status" value="1"/>
</dbReference>
<reference evidence="1 2" key="1">
    <citation type="journal article" date="2021" name="Sci. Rep.">
        <title>Genome sequencing of the multicellular alga Astrephomene provides insights into convergent evolution of germ-soma differentiation.</title>
        <authorList>
            <person name="Yamashita S."/>
            <person name="Yamamoto K."/>
            <person name="Matsuzaki R."/>
            <person name="Suzuki S."/>
            <person name="Yamaguchi H."/>
            <person name="Hirooka S."/>
            <person name="Minakuchi Y."/>
            <person name="Miyagishima S."/>
            <person name="Kawachi M."/>
            <person name="Toyoda A."/>
            <person name="Nozaki H."/>
        </authorList>
    </citation>
    <scope>NUCLEOTIDE SEQUENCE [LARGE SCALE GENOMIC DNA]</scope>
    <source>
        <strain evidence="1 2">NIES-4017</strain>
    </source>
</reference>
<accession>A0AAD3E4A1</accession>
<organism evidence="1 2">
    <name type="scientific">Astrephomene gubernaculifera</name>
    <dbReference type="NCBI Taxonomy" id="47775"/>
    <lineage>
        <taxon>Eukaryota</taxon>
        <taxon>Viridiplantae</taxon>
        <taxon>Chlorophyta</taxon>
        <taxon>core chlorophytes</taxon>
        <taxon>Chlorophyceae</taxon>
        <taxon>CS clade</taxon>
        <taxon>Chlamydomonadales</taxon>
        <taxon>Astrephomenaceae</taxon>
        <taxon>Astrephomene</taxon>
    </lineage>
</organism>
<dbReference type="SUPFAM" id="SSF53474">
    <property type="entry name" value="alpha/beta-Hydrolases"/>
    <property type="match status" value="1"/>
</dbReference>
<proteinExistence type="predicted"/>
<name>A0AAD3E4A1_9CHLO</name>
<keyword evidence="2" id="KW-1185">Reference proteome</keyword>
<dbReference type="PANTHER" id="PTHR33428">
    <property type="entry name" value="CHLOROPHYLLASE-2, CHLOROPLASTIC"/>
    <property type="match status" value="1"/>
</dbReference>
<dbReference type="GO" id="GO:0015996">
    <property type="term" value="P:chlorophyll catabolic process"/>
    <property type="evidence" value="ECO:0007669"/>
    <property type="project" value="TreeGrafter"/>
</dbReference>
<evidence type="ECO:0000313" key="2">
    <source>
        <dbReference type="Proteomes" id="UP001054857"/>
    </source>
</evidence>
<dbReference type="EMBL" id="BMAR01000061">
    <property type="protein sequence ID" value="GFR52302.1"/>
    <property type="molecule type" value="Genomic_DNA"/>
</dbReference>
<dbReference type="GO" id="GO:0047746">
    <property type="term" value="F:chlorophyllase activity"/>
    <property type="evidence" value="ECO:0007669"/>
    <property type="project" value="TreeGrafter"/>
</dbReference>
<gene>
    <name evidence="1" type="ORF">Agub_g14839</name>
</gene>
<dbReference type="Gene3D" id="3.40.50.1820">
    <property type="entry name" value="alpha/beta hydrolase"/>
    <property type="match status" value="1"/>
</dbReference>
<feature type="non-terminal residue" evidence="1">
    <location>
        <position position="1"/>
    </location>
</feature>
<feature type="non-terminal residue" evidence="1">
    <location>
        <position position="143"/>
    </location>
</feature>
<evidence type="ECO:0000313" key="1">
    <source>
        <dbReference type="EMBL" id="GFR52302.1"/>
    </source>
</evidence>
<dbReference type="InterPro" id="IPR029058">
    <property type="entry name" value="AB_hydrolase_fold"/>
</dbReference>